<reference evidence="2 3" key="1">
    <citation type="journal article" date="2018" name="Mol. Biol. Evol.">
        <title>Broad Genomic Sampling Reveals a Smut Pathogenic Ancestry of the Fungal Clade Ustilaginomycotina.</title>
        <authorList>
            <person name="Kijpornyongpan T."/>
            <person name="Mondo S.J."/>
            <person name="Barry K."/>
            <person name="Sandor L."/>
            <person name="Lee J."/>
            <person name="Lipzen A."/>
            <person name="Pangilinan J."/>
            <person name="LaButti K."/>
            <person name="Hainaut M."/>
            <person name="Henrissat B."/>
            <person name="Grigoriev I.V."/>
            <person name="Spatafora J.W."/>
            <person name="Aime M.C."/>
        </authorList>
    </citation>
    <scope>NUCLEOTIDE SEQUENCE [LARGE SCALE GENOMIC DNA]</scope>
    <source>
        <strain evidence="2 3">MCA 4186</strain>
    </source>
</reference>
<dbReference type="RefSeq" id="XP_025596426.1">
    <property type="nucleotide sequence ID" value="XM_025741198.1"/>
</dbReference>
<dbReference type="Proteomes" id="UP000245946">
    <property type="component" value="Unassembled WGS sequence"/>
</dbReference>
<name>A0A316Z2X5_9BASI</name>
<sequence length="109" mass="11901">MLAWKKHALAGALDHQPQVRSDRRQIVADVRRELLASAGLQLPSLTGDPVAEALLRGDWLSLLPAGLIDDQTVIAELLLRQQQQRLGVPLPNMHVRDAEVDPASSSSAR</sequence>
<protein>
    <submittedName>
        <fullName evidence="2">Uncharacterized protein</fullName>
    </submittedName>
</protein>
<accession>A0A316Z2X5</accession>
<organism evidence="2 3">
    <name type="scientific">Tilletiopsis washingtonensis</name>
    <dbReference type="NCBI Taxonomy" id="58919"/>
    <lineage>
        <taxon>Eukaryota</taxon>
        <taxon>Fungi</taxon>
        <taxon>Dikarya</taxon>
        <taxon>Basidiomycota</taxon>
        <taxon>Ustilaginomycotina</taxon>
        <taxon>Exobasidiomycetes</taxon>
        <taxon>Entylomatales</taxon>
        <taxon>Entylomatales incertae sedis</taxon>
        <taxon>Tilletiopsis</taxon>
    </lineage>
</organism>
<proteinExistence type="predicted"/>
<evidence type="ECO:0000256" key="1">
    <source>
        <dbReference type="SAM" id="MobiDB-lite"/>
    </source>
</evidence>
<keyword evidence="3" id="KW-1185">Reference proteome</keyword>
<evidence type="ECO:0000313" key="2">
    <source>
        <dbReference type="EMBL" id="PWN96147.1"/>
    </source>
</evidence>
<dbReference type="AlphaFoldDB" id="A0A316Z2X5"/>
<gene>
    <name evidence="2" type="ORF">FA09DRAFT_326258</name>
</gene>
<evidence type="ECO:0000313" key="3">
    <source>
        <dbReference type="Proteomes" id="UP000245946"/>
    </source>
</evidence>
<dbReference type="GeneID" id="37268742"/>
<feature type="region of interest" description="Disordered" evidence="1">
    <location>
        <begin position="90"/>
        <end position="109"/>
    </location>
</feature>
<dbReference type="EMBL" id="KZ819300">
    <property type="protein sequence ID" value="PWN96147.1"/>
    <property type="molecule type" value="Genomic_DNA"/>
</dbReference>